<dbReference type="Pfam" id="PF06750">
    <property type="entry name" value="A24_N_bact"/>
    <property type="match status" value="1"/>
</dbReference>
<reference evidence="10 11" key="1">
    <citation type="journal article" date="2016" name="Nat. Commun.">
        <title>Thousands of microbial genomes shed light on interconnected biogeochemical processes in an aquifer system.</title>
        <authorList>
            <person name="Anantharaman K."/>
            <person name="Brown C.T."/>
            <person name="Hug L.A."/>
            <person name="Sharon I."/>
            <person name="Castelle C.J."/>
            <person name="Probst A.J."/>
            <person name="Thomas B.C."/>
            <person name="Singh A."/>
            <person name="Wilkins M.J."/>
            <person name="Karaoz U."/>
            <person name="Brodie E.L."/>
            <person name="Williams K.H."/>
            <person name="Hubbard S.S."/>
            <person name="Banfield J.F."/>
        </authorList>
    </citation>
    <scope>NUCLEOTIDE SEQUENCE [LARGE SCALE GENOMIC DNA]</scope>
</reference>
<dbReference type="PANTHER" id="PTHR30487">
    <property type="entry name" value="TYPE 4 PREPILIN-LIKE PROTEINS LEADER PEPTIDE-PROCESSING ENZYME"/>
    <property type="match status" value="1"/>
</dbReference>
<sequence>MDTLAPFALIAAMLGAALASFLTVVVSRLGSGETVVRGRSRCPHCREKLVWFELVPIASYLAQRGRCRSCGASIPAWYFFAELVLAVGFGLIAMASLSGKVLFPPFTLAGEAASPLLAGVTALYYGVFLWFAVAISVYDIQRRLVPLVLAGPLALLGAAGAVIGAVRSGDGGGLFVHFAAALAAFLFFWMLWFFSRGRAMGRGDADVAFAITLCLGPLGGAVALLLGFWVGALYGILALALRRASWRTEIPFAPFLFTGALIALAASESFLFFRTVWYGP</sequence>
<dbReference type="PANTHER" id="PTHR30487:SF0">
    <property type="entry name" value="PREPILIN LEADER PEPTIDASE_N-METHYLTRANSFERASE-RELATED"/>
    <property type="match status" value="1"/>
</dbReference>
<dbReference type="GO" id="GO:0006465">
    <property type="term" value="P:signal peptide processing"/>
    <property type="evidence" value="ECO:0007669"/>
    <property type="project" value="TreeGrafter"/>
</dbReference>
<evidence type="ECO:0000256" key="6">
    <source>
        <dbReference type="ARBA" id="ARBA00023136"/>
    </source>
</evidence>
<evidence type="ECO:0000259" key="9">
    <source>
        <dbReference type="Pfam" id="PF06750"/>
    </source>
</evidence>
<feature type="transmembrane region" description="Helical" evidence="7">
    <location>
        <begin position="207"/>
        <end position="240"/>
    </location>
</feature>
<accession>A0A1G2L930</accession>
<dbReference type="Gene3D" id="1.20.120.1220">
    <property type="match status" value="1"/>
</dbReference>
<organism evidence="10 11">
    <name type="scientific">Candidatus Sungbacteria bacterium RIFCSPLOWO2_01_FULL_59_16</name>
    <dbReference type="NCBI Taxonomy" id="1802280"/>
    <lineage>
        <taxon>Bacteria</taxon>
        <taxon>Candidatus Sungiibacteriota</taxon>
    </lineage>
</organism>
<gene>
    <name evidence="10" type="ORF">A3B37_03820</name>
</gene>
<evidence type="ECO:0000256" key="7">
    <source>
        <dbReference type="SAM" id="Phobius"/>
    </source>
</evidence>
<evidence type="ECO:0000256" key="1">
    <source>
        <dbReference type="ARBA" id="ARBA00004651"/>
    </source>
</evidence>
<feature type="transmembrane region" description="Helical" evidence="7">
    <location>
        <begin position="144"/>
        <end position="166"/>
    </location>
</feature>
<feature type="transmembrane region" description="Helical" evidence="7">
    <location>
        <begin position="76"/>
        <end position="96"/>
    </location>
</feature>
<comment type="caution">
    <text evidence="10">The sequence shown here is derived from an EMBL/GenBank/DDBJ whole genome shotgun (WGS) entry which is preliminary data.</text>
</comment>
<dbReference type="Pfam" id="PF01478">
    <property type="entry name" value="Peptidase_A24"/>
    <property type="match status" value="1"/>
</dbReference>
<dbReference type="Proteomes" id="UP000176705">
    <property type="component" value="Unassembled WGS sequence"/>
</dbReference>
<feature type="domain" description="Prepilin peptidase A24 N-terminal" evidence="9">
    <location>
        <begin position="14"/>
        <end position="94"/>
    </location>
</feature>
<comment type="subcellular location">
    <subcellularLocation>
        <location evidence="1">Cell membrane</location>
        <topology evidence="1">Multi-pass membrane protein</topology>
    </subcellularLocation>
</comment>
<evidence type="ECO:0000313" key="11">
    <source>
        <dbReference type="Proteomes" id="UP000176705"/>
    </source>
</evidence>
<proteinExistence type="inferred from homology"/>
<protein>
    <recommendedName>
        <fullName evidence="12">Peptidase A24A N-terminal domain-containing protein</fullName>
    </recommendedName>
</protein>
<feature type="transmembrane region" description="Helical" evidence="7">
    <location>
        <begin position="172"/>
        <end position="195"/>
    </location>
</feature>
<evidence type="ECO:0000256" key="4">
    <source>
        <dbReference type="ARBA" id="ARBA00022692"/>
    </source>
</evidence>
<evidence type="ECO:0008006" key="12">
    <source>
        <dbReference type="Google" id="ProtNLM"/>
    </source>
</evidence>
<evidence type="ECO:0000259" key="8">
    <source>
        <dbReference type="Pfam" id="PF01478"/>
    </source>
</evidence>
<dbReference type="EMBL" id="MHQS01000022">
    <property type="protein sequence ID" value="OHA08156.1"/>
    <property type="molecule type" value="Genomic_DNA"/>
</dbReference>
<comment type="similarity">
    <text evidence="2">Belongs to the peptidase A24 family.</text>
</comment>
<evidence type="ECO:0000313" key="10">
    <source>
        <dbReference type="EMBL" id="OHA08156.1"/>
    </source>
</evidence>
<keyword evidence="4 7" id="KW-0812">Transmembrane</keyword>
<dbReference type="InterPro" id="IPR010627">
    <property type="entry name" value="Prepilin_pept_A24_N"/>
</dbReference>
<evidence type="ECO:0000256" key="3">
    <source>
        <dbReference type="ARBA" id="ARBA00022475"/>
    </source>
</evidence>
<evidence type="ECO:0000256" key="2">
    <source>
        <dbReference type="ARBA" id="ARBA00005801"/>
    </source>
</evidence>
<dbReference type="GO" id="GO:0004190">
    <property type="term" value="F:aspartic-type endopeptidase activity"/>
    <property type="evidence" value="ECO:0007669"/>
    <property type="project" value="InterPro"/>
</dbReference>
<feature type="transmembrane region" description="Helical" evidence="7">
    <location>
        <begin position="6"/>
        <end position="29"/>
    </location>
</feature>
<dbReference type="AlphaFoldDB" id="A0A1G2L930"/>
<keyword evidence="5 7" id="KW-1133">Transmembrane helix</keyword>
<dbReference type="InterPro" id="IPR000045">
    <property type="entry name" value="Prepilin_IV_endopep_pep"/>
</dbReference>
<feature type="transmembrane region" description="Helical" evidence="7">
    <location>
        <begin position="252"/>
        <end position="273"/>
    </location>
</feature>
<keyword evidence="6 7" id="KW-0472">Membrane</keyword>
<feature type="domain" description="Prepilin type IV endopeptidase peptidase" evidence="8">
    <location>
        <begin position="127"/>
        <end position="236"/>
    </location>
</feature>
<dbReference type="GO" id="GO:0005886">
    <property type="term" value="C:plasma membrane"/>
    <property type="evidence" value="ECO:0007669"/>
    <property type="project" value="UniProtKB-SubCell"/>
</dbReference>
<feature type="transmembrane region" description="Helical" evidence="7">
    <location>
        <begin position="116"/>
        <end position="137"/>
    </location>
</feature>
<keyword evidence="3" id="KW-1003">Cell membrane</keyword>
<dbReference type="STRING" id="1802280.A3B37_03820"/>
<name>A0A1G2L930_9BACT</name>
<evidence type="ECO:0000256" key="5">
    <source>
        <dbReference type="ARBA" id="ARBA00022989"/>
    </source>
</evidence>
<dbReference type="InterPro" id="IPR050882">
    <property type="entry name" value="Prepilin_peptidase/N-MTase"/>
</dbReference>